<comment type="caution">
    <text evidence="1">The sequence shown here is derived from an EMBL/GenBank/DDBJ whole genome shotgun (WGS) entry which is preliminary data.</text>
</comment>
<protein>
    <submittedName>
        <fullName evidence="1">Uncharacterized protein</fullName>
    </submittedName>
</protein>
<dbReference type="Proteomes" id="UP001444071">
    <property type="component" value="Unassembled WGS sequence"/>
</dbReference>
<accession>A0ABV0WXR9</accession>
<keyword evidence="2" id="KW-1185">Reference proteome</keyword>
<reference evidence="1 2" key="1">
    <citation type="submission" date="2021-06" db="EMBL/GenBank/DDBJ databases">
        <authorList>
            <person name="Palmer J.M."/>
        </authorList>
    </citation>
    <scope>NUCLEOTIDE SEQUENCE [LARGE SCALE GENOMIC DNA]</scope>
    <source>
        <strain evidence="1 2">XR_2019</strain>
        <tissue evidence="1">Muscle</tissue>
    </source>
</reference>
<sequence length="129" mass="13890">MCSMLTGSSAVSSEACFPGYVRDFLCEVLIHLNISSLQLLSLFYFQCSVGEPDYQPPQRCVVSLLSSCISGPGPGTMLRSQSGGWGSGVQIVHLLRWLVGCTQPGVVDQTRCRYPVGSFLPQAVSLINT</sequence>
<name>A0ABV0WXR9_9TELE</name>
<gene>
    <name evidence="1" type="ORF">XENORESO_021107</name>
</gene>
<evidence type="ECO:0000313" key="1">
    <source>
        <dbReference type="EMBL" id="MEQ2274421.1"/>
    </source>
</evidence>
<organism evidence="1 2">
    <name type="scientific">Xenotaenia resolanae</name>
    <dbReference type="NCBI Taxonomy" id="208358"/>
    <lineage>
        <taxon>Eukaryota</taxon>
        <taxon>Metazoa</taxon>
        <taxon>Chordata</taxon>
        <taxon>Craniata</taxon>
        <taxon>Vertebrata</taxon>
        <taxon>Euteleostomi</taxon>
        <taxon>Actinopterygii</taxon>
        <taxon>Neopterygii</taxon>
        <taxon>Teleostei</taxon>
        <taxon>Neoteleostei</taxon>
        <taxon>Acanthomorphata</taxon>
        <taxon>Ovalentaria</taxon>
        <taxon>Atherinomorphae</taxon>
        <taxon>Cyprinodontiformes</taxon>
        <taxon>Goodeidae</taxon>
        <taxon>Xenotaenia</taxon>
    </lineage>
</organism>
<evidence type="ECO:0000313" key="2">
    <source>
        <dbReference type="Proteomes" id="UP001444071"/>
    </source>
</evidence>
<proteinExistence type="predicted"/>
<dbReference type="EMBL" id="JAHRIM010078704">
    <property type="protein sequence ID" value="MEQ2274421.1"/>
    <property type="molecule type" value="Genomic_DNA"/>
</dbReference>